<keyword evidence="4" id="KW-0547">Nucleotide-binding</keyword>
<reference evidence="10" key="1">
    <citation type="submission" date="2022-06" db="EMBL/GenBank/DDBJ databases">
        <title>Sequencing the genomes of 1000 actinobacteria strains.</title>
        <authorList>
            <person name="Klenk H.-P."/>
        </authorList>
    </citation>
    <scope>NUCLEOTIDE SEQUENCE</scope>
    <source>
        <strain evidence="10">DSM 46694</strain>
    </source>
</reference>
<evidence type="ECO:0000259" key="9">
    <source>
        <dbReference type="PROSITE" id="PS50011"/>
    </source>
</evidence>
<feature type="domain" description="Protein kinase" evidence="9">
    <location>
        <begin position="16"/>
        <end position="262"/>
    </location>
</feature>
<name>A0A9X2GJ79_9ACTN</name>
<dbReference type="InterPro" id="IPR011009">
    <property type="entry name" value="Kinase-like_dom_sf"/>
</dbReference>
<proteinExistence type="predicted"/>
<dbReference type="InterPro" id="IPR001680">
    <property type="entry name" value="WD40_rpt"/>
</dbReference>
<dbReference type="SUPFAM" id="SSF50978">
    <property type="entry name" value="WD40 repeat-like"/>
    <property type="match status" value="1"/>
</dbReference>
<evidence type="ECO:0000256" key="8">
    <source>
        <dbReference type="SAM" id="MobiDB-lite"/>
    </source>
</evidence>
<evidence type="ECO:0000256" key="1">
    <source>
        <dbReference type="ARBA" id="ARBA00022574"/>
    </source>
</evidence>
<dbReference type="SMART" id="SM00220">
    <property type="entry name" value="S_TKc"/>
    <property type="match status" value="1"/>
</dbReference>
<dbReference type="InterPro" id="IPR020472">
    <property type="entry name" value="WD40_PAC1"/>
</dbReference>
<evidence type="ECO:0000313" key="11">
    <source>
        <dbReference type="Proteomes" id="UP001139648"/>
    </source>
</evidence>
<dbReference type="Pfam" id="PF00400">
    <property type="entry name" value="WD40"/>
    <property type="match status" value="3"/>
</dbReference>
<dbReference type="PRINTS" id="PR00320">
    <property type="entry name" value="GPROTEINBRPT"/>
</dbReference>
<evidence type="ECO:0000256" key="7">
    <source>
        <dbReference type="PROSITE-ProRule" id="PRU00221"/>
    </source>
</evidence>
<keyword evidence="2" id="KW-0808">Transferase</keyword>
<dbReference type="Proteomes" id="UP001139648">
    <property type="component" value="Unassembled WGS sequence"/>
</dbReference>
<feature type="compositionally biased region" description="Low complexity" evidence="8">
    <location>
        <begin position="334"/>
        <end position="351"/>
    </location>
</feature>
<dbReference type="PROSITE" id="PS00108">
    <property type="entry name" value="PROTEIN_KINASE_ST"/>
    <property type="match status" value="1"/>
</dbReference>
<organism evidence="10 11">
    <name type="scientific">Nonomuraea thailandensis</name>
    <dbReference type="NCBI Taxonomy" id="1188745"/>
    <lineage>
        <taxon>Bacteria</taxon>
        <taxon>Bacillati</taxon>
        <taxon>Actinomycetota</taxon>
        <taxon>Actinomycetes</taxon>
        <taxon>Streptosporangiales</taxon>
        <taxon>Streptosporangiaceae</taxon>
        <taxon>Nonomuraea</taxon>
    </lineage>
</organism>
<feature type="region of interest" description="Disordered" evidence="8">
    <location>
        <begin position="423"/>
        <end position="449"/>
    </location>
</feature>
<dbReference type="GO" id="GO:0004674">
    <property type="term" value="F:protein serine/threonine kinase activity"/>
    <property type="evidence" value="ECO:0007669"/>
    <property type="project" value="TreeGrafter"/>
</dbReference>
<evidence type="ECO:0000256" key="2">
    <source>
        <dbReference type="ARBA" id="ARBA00022679"/>
    </source>
</evidence>
<evidence type="ECO:0000256" key="6">
    <source>
        <dbReference type="ARBA" id="ARBA00022840"/>
    </source>
</evidence>
<sequence>MFRPLRAGEPTRLGDHRIIAGLGEGGQGVVYLAEDTSGERVAIKVLHARLAGDTEARERFLREVDAAMRVAAFCTARVLDVAVDGDRPYIVSEFIDGPSLEDAVREHGPRSGGALDRIAVSTATALAAIHRAGVVHRDLKPSNVLLGPDGPRVIDFGIARAIDMTLTGGSVGTPTYMAPEVIAGEPAQPASDVFSWAVTVGFAATGRPSFGRDTVPAVMYRILNASPDLDGVPEALRALLARCLAKAPQERPTAAEALHLLLGHDQTSTRPIGWPSAARPGTAAPNPAPPNPAPPNPAPPNPAPPNPAPPNPAPPGAASPGASPPNAAPPGAIPPGAAGSCPAAAAAPAGASPGGAAHGWSPTAVTPAGPPYAGPAAPGTPPTGEAPSAAPRRRSKLVVVGAAASVAVLVSVIVVALRWGEGGAPTASRPSAGTTAVAPSVTPSATARPYGRRFGRATLGGEVNTVAVSTYDGQRVVLAGSTKGVAKVWKFDTRAAELAKVQNSGGEETGAAIDVGEVDGEAATFRRLQNGGVVVSGAEGDEPLGPTYQGHQRIVYALAPVQVSGRTVVVSGDEAGKIHVWDPKTGKDFGPQPEAAGGDPVFGVATGTMDGHPFAVVAAADDTARVWDLETGAMGATFRGHGNDVFAVATAVMDGGPVGISGGADHKVRVWDLRDGKELTSFSGHTAEVACLAVGRVKGRAVVASGAFDGTIRVWDLRSGEQLGDPLKVPGARVYSVTVAEDDGESWLAAGDRDGNITAWTLGPASP</sequence>
<evidence type="ECO:0000256" key="5">
    <source>
        <dbReference type="ARBA" id="ARBA00022777"/>
    </source>
</evidence>
<comment type="caution">
    <text evidence="10">The sequence shown here is derived from an EMBL/GenBank/DDBJ whole genome shotgun (WGS) entry which is preliminary data.</text>
</comment>
<dbReference type="PANTHER" id="PTHR43289:SF34">
    <property type="entry name" value="SERINE_THREONINE-PROTEIN KINASE YBDM-RELATED"/>
    <property type="match status" value="1"/>
</dbReference>
<gene>
    <name evidence="10" type="ORF">HD597_007124</name>
</gene>
<keyword evidence="6" id="KW-0067">ATP-binding</keyword>
<dbReference type="CDD" id="cd14014">
    <property type="entry name" value="STKc_PknB_like"/>
    <property type="match status" value="1"/>
</dbReference>
<evidence type="ECO:0000256" key="4">
    <source>
        <dbReference type="ARBA" id="ARBA00022741"/>
    </source>
</evidence>
<dbReference type="Gene3D" id="1.10.510.10">
    <property type="entry name" value="Transferase(Phosphotransferase) domain 1"/>
    <property type="match status" value="1"/>
</dbReference>
<keyword evidence="1 7" id="KW-0853">WD repeat</keyword>
<keyword evidence="5 10" id="KW-0418">Kinase</keyword>
<accession>A0A9X2GJ79</accession>
<keyword evidence="3" id="KW-0677">Repeat</keyword>
<dbReference type="RefSeq" id="WP_253747711.1">
    <property type="nucleotide sequence ID" value="NZ_BAABKA010000066.1"/>
</dbReference>
<dbReference type="InterPro" id="IPR015943">
    <property type="entry name" value="WD40/YVTN_repeat-like_dom_sf"/>
</dbReference>
<dbReference type="PANTHER" id="PTHR43289">
    <property type="entry name" value="MITOGEN-ACTIVATED PROTEIN KINASE KINASE KINASE 20-RELATED"/>
    <property type="match status" value="1"/>
</dbReference>
<dbReference type="InterPro" id="IPR019775">
    <property type="entry name" value="WD40_repeat_CS"/>
</dbReference>
<dbReference type="Gene3D" id="3.30.200.20">
    <property type="entry name" value="Phosphorylase Kinase, domain 1"/>
    <property type="match status" value="1"/>
</dbReference>
<dbReference type="AlphaFoldDB" id="A0A9X2GJ79"/>
<feature type="region of interest" description="Disordered" evidence="8">
    <location>
        <begin position="266"/>
        <end position="390"/>
    </location>
</feature>
<dbReference type="Pfam" id="PF00069">
    <property type="entry name" value="Pkinase"/>
    <property type="match status" value="1"/>
</dbReference>
<dbReference type="GO" id="GO:0005524">
    <property type="term" value="F:ATP binding"/>
    <property type="evidence" value="ECO:0007669"/>
    <property type="project" value="UniProtKB-KW"/>
</dbReference>
<dbReference type="SMART" id="SM00320">
    <property type="entry name" value="WD40"/>
    <property type="match status" value="6"/>
</dbReference>
<dbReference type="EMBL" id="JAMZEB010000002">
    <property type="protein sequence ID" value="MCP2360104.1"/>
    <property type="molecule type" value="Genomic_DNA"/>
</dbReference>
<feature type="compositionally biased region" description="Pro residues" evidence="8">
    <location>
        <begin position="368"/>
        <end position="381"/>
    </location>
</feature>
<dbReference type="PROSITE" id="PS00678">
    <property type="entry name" value="WD_REPEATS_1"/>
    <property type="match status" value="1"/>
</dbReference>
<feature type="compositionally biased region" description="Pro residues" evidence="8">
    <location>
        <begin position="286"/>
        <end position="333"/>
    </location>
</feature>
<dbReference type="InterPro" id="IPR000719">
    <property type="entry name" value="Prot_kinase_dom"/>
</dbReference>
<dbReference type="SUPFAM" id="SSF56112">
    <property type="entry name" value="Protein kinase-like (PK-like)"/>
    <property type="match status" value="1"/>
</dbReference>
<evidence type="ECO:0000313" key="10">
    <source>
        <dbReference type="EMBL" id="MCP2360104.1"/>
    </source>
</evidence>
<dbReference type="InterPro" id="IPR008271">
    <property type="entry name" value="Ser/Thr_kinase_AS"/>
</dbReference>
<feature type="repeat" description="WD" evidence="7">
    <location>
        <begin position="638"/>
        <end position="681"/>
    </location>
</feature>
<dbReference type="Gene3D" id="2.130.10.10">
    <property type="entry name" value="YVTN repeat-like/Quinoprotein amine dehydrogenase"/>
    <property type="match status" value="1"/>
</dbReference>
<evidence type="ECO:0000256" key="3">
    <source>
        <dbReference type="ARBA" id="ARBA00022737"/>
    </source>
</evidence>
<protein>
    <submittedName>
        <fullName evidence="10">Ser/Thr protein kinase</fullName>
    </submittedName>
</protein>
<keyword evidence="11" id="KW-1185">Reference proteome</keyword>
<dbReference type="PROSITE" id="PS50294">
    <property type="entry name" value="WD_REPEATS_REGION"/>
    <property type="match status" value="1"/>
</dbReference>
<dbReference type="InterPro" id="IPR036322">
    <property type="entry name" value="WD40_repeat_dom_sf"/>
</dbReference>
<dbReference type="PROSITE" id="PS50082">
    <property type="entry name" value="WD_REPEATS_2"/>
    <property type="match status" value="2"/>
</dbReference>
<dbReference type="PROSITE" id="PS50011">
    <property type="entry name" value="PROTEIN_KINASE_DOM"/>
    <property type="match status" value="1"/>
</dbReference>
<feature type="repeat" description="WD" evidence="7">
    <location>
        <begin position="682"/>
        <end position="725"/>
    </location>
</feature>